<gene>
    <name evidence="1" type="ORF">BDFB_005767</name>
</gene>
<comment type="caution">
    <text evidence="1">The sequence shown here is derived from an EMBL/GenBank/DDBJ whole genome shotgun (WGS) entry which is preliminary data.</text>
</comment>
<accession>A0A482VID6</accession>
<keyword evidence="2" id="KW-1185">Reference proteome</keyword>
<evidence type="ECO:0000313" key="1">
    <source>
        <dbReference type="EMBL" id="RZC32661.1"/>
    </source>
</evidence>
<evidence type="ECO:0000313" key="2">
    <source>
        <dbReference type="Proteomes" id="UP000292052"/>
    </source>
</evidence>
<proteinExistence type="predicted"/>
<organism evidence="1 2">
    <name type="scientific">Asbolus verrucosus</name>
    <name type="common">Desert ironclad beetle</name>
    <dbReference type="NCBI Taxonomy" id="1661398"/>
    <lineage>
        <taxon>Eukaryota</taxon>
        <taxon>Metazoa</taxon>
        <taxon>Ecdysozoa</taxon>
        <taxon>Arthropoda</taxon>
        <taxon>Hexapoda</taxon>
        <taxon>Insecta</taxon>
        <taxon>Pterygota</taxon>
        <taxon>Neoptera</taxon>
        <taxon>Endopterygota</taxon>
        <taxon>Coleoptera</taxon>
        <taxon>Polyphaga</taxon>
        <taxon>Cucujiformia</taxon>
        <taxon>Tenebrionidae</taxon>
        <taxon>Pimeliinae</taxon>
        <taxon>Asbolus</taxon>
    </lineage>
</organism>
<sequence>MIYEGECVAPWGLAP</sequence>
<reference evidence="1 2" key="1">
    <citation type="submission" date="2017-03" db="EMBL/GenBank/DDBJ databases">
        <title>Genome of the blue death feigning beetle - Asbolus verrucosus.</title>
        <authorList>
            <person name="Rider S.D."/>
        </authorList>
    </citation>
    <scope>NUCLEOTIDE SEQUENCE [LARGE SCALE GENOMIC DNA]</scope>
    <source>
        <strain evidence="1">Butters</strain>
        <tissue evidence="1">Head and leg muscle</tissue>
    </source>
</reference>
<name>A0A482VID6_ASBVE</name>
<dbReference type="Proteomes" id="UP000292052">
    <property type="component" value="Unassembled WGS sequence"/>
</dbReference>
<protein>
    <submittedName>
        <fullName evidence="1">Uncharacterized protein</fullName>
    </submittedName>
</protein>
<dbReference type="EMBL" id="QDEB01095624">
    <property type="protein sequence ID" value="RZC32661.1"/>
    <property type="molecule type" value="Genomic_DNA"/>
</dbReference>